<feature type="region of interest" description="SAW" evidence="3">
    <location>
        <begin position="1173"/>
        <end position="1248"/>
    </location>
</feature>
<feature type="region of interest" description="Disordered" evidence="4">
    <location>
        <begin position="94"/>
        <end position="122"/>
    </location>
</feature>
<feature type="region of interest" description="Disordered" evidence="4">
    <location>
        <begin position="804"/>
        <end position="834"/>
    </location>
</feature>
<evidence type="ECO:0000256" key="3">
    <source>
        <dbReference type="PROSITE-ProRule" id="PRU01191"/>
    </source>
</evidence>
<evidence type="ECO:0000256" key="1">
    <source>
        <dbReference type="ARBA" id="ARBA00023015"/>
    </source>
</evidence>
<feature type="region of interest" description="Leucine repeat II (LRII)" evidence="3">
    <location>
        <begin position="454"/>
        <end position="486"/>
    </location>
</feature>
<reference evidence="5" key="1">
    <citation type="journal article" date="2013" name="Nature">
        <title>Draft genome of the wheat A-genome progenitor Triticum urartu.</title>
        <authorList>
            <person name="Ling H.Q."/>
            <person name="Zhao S."/>
            <person name="Liu D."/>
            <person name="Wang J."/>
            <person name="Sun H."/>
            <person name="Zhang C."/>
            <person name="Fan H."/>
            <person name="Li D."/>
            <person name="Dong L."/>
            <person name="Tao Y."/>
            <person name="Gao C."/>
            <person name="Wu H."/>
            <person name="Li Y."/>
            <person name="Cui Y."/>
            <person name="Guo X."/>
            <person name="Zheng S."/>
            <person name="Wang B."/>
            <person name="Yu K."/>
            <person name="Liang Q."/>
            <person name="Yang W."/>
            <person name="Lou X."/>
            <person name="Chen J."/>
            <person name="Feng M."/>
            <person name="Jian J."/>
            <person name="Zhang X."/>
            <person name="Luo G."/>
            <person name="Jiang Y."/>
            <person name="Liu J."/>
            <person name="Wang Z."/>
            <person name="Sha Y."/>
            <person name="Zhang B."/>
            <person name="Wu H."/>
            <person name="Tang D."/>
            <person name="Shen Q."/>
            <person name="Xue P."/>
            <person name="Zou S."/>
            <person name="Wang X."/>
            <person name="Liu X."/>
            <person name="Wang F."/>
            <person name="Yang Y."/>
            <person name="An X."/>
            <person name="Dong Z."/>
            <person name="Zhang K."/>
            <person name="Zhang X."/>
            <person name="Luo M.C."/>
            <person name="Dvorak J."/>
            <person name="Tong Y."/>
            <person name="Wang J."/>
            <person name="Yang H."/>
            <person name="Li Z."/>
            <person name="Wang D."/>
            <person name="Zhang A."/>
            <person name="Wang J."/>
        </authorList>
    </citation>
    <scope>NUCLEOTIDE SEQUENCE</scope>
</reference>
<evidence type="ECO:0000256" key="4">
    <source>
        <dbReference type="SAM" id="MobiDB-lite"/>
    </source>
</evidence>
<proteinExistence type="inferred from homology"/>
<feature type="region of interest" description="Disordered" evidence="4">
    <location>
        <begin position="269"/>
        <end position="292"/>
    </location>
</feature>
<feature type="region of interest" description="VHIID" evidence="3">
    <location>
        <begin position="373"/>
        <end position="438"/>
    </location>
</feature>
<evidence type="ECO:0000313" key="5">
    <source>
        <dbReference type="EMBL" id="EMS66330.1"/>
    </source>
</evidence>
<name>M8AML1_TRIUA</name>
<dbReference type="AlphaFoldDB" id="M8AML1"/>
<feature type="compositionally biased region" description="Basic and acidic residues" evidence="4">
    <location>
        <begin position="813"/>
        <end position="834"/>
    </location>
</feature>
<evidence type="ECO:0000256" key="2">
    <source>
        <dbReference type="ARBA" id="ARBA00023163"/>
    </source>
</evidence>
<feature type="short sequence motif" description="VHIID" evidence="3">
    <location>
        <begin position="984"/>
        <end position="988"/>
    </location>
</feature>
<comment type="similarity">
    <text evidence="3">Belongs to the GRAS family.</text>
</comment>
<dbReference type="PANTHER" id="PTHR31636">
    <property type="entry name" value="OSJNBA0084A10.13 PROTEIN-RELATED"/>
    <property type="match status" value="1"/>
</dbReference>
<feature type="region of interest" description="SAW" evidence="3">
    <location>
        <begin position="594"/>
        <end position="668"/>
    </location>
</feature>
<evidence type="ECO:0008006" key="6">
    <source>
        <dbReference type="Google" id="ProtNLM"/>
    </source>
</evidence>
<dbReference type="PROSITE" id="PS50985">
    <property type="entry name" value="GRAS"/>
    <property type="match status" value="2"/>
</dbReference>
<protein>
    <recommendedName>
        <fullName evidence="6">Scarecrow-like protein 9</fullName>
    </recommendedName>
</protein>
<keyword evidence="1" id="KW-0805">Transcription regulation</keyword>
<dbReference type="InterPro" id="IPR005202">
    <property type="entry name" value="TF_GRAS"/>
</dbReference>
<dbReference type="STRING" id="4572.M8AML1"/>
<dbReference type="OMA" id="WMVLNAV"/>
<feature type="region of interest" description="Leucine repeat I (LRI)" evidence="3">
    <location>
        <begin position="294"/>
        <end position="354"/>
    </location>
</feature>
<keyword evidence="2" id="KW-0804">Transcription</keyword>
<organism evidence="5">
    <name type="scientific">Triticum urartu</name>
    <name type="common">Red wild einkorn</name>
    <name type="synonym">Crithodium urartu</name>
    <dbReference type="NCBI Taxonomy" id="4572"/>
    <lineage>
        <taxon>Eukaryota</taxon>
        <taxon>Viridiplantae</taxon>
        <taxon>Streptophyta</taxon>
        <taxon>Embryophyta</taxon>
        <taxon>Tracheophyta</taxon>
        <taxon>Spermatophyta</taxon>
        <taxon>Magnoliopsida</taxon>
        <taxon>Liliopsida</taxon>
        <taxon>Poales</taxon>
        <taxon>Poaceae</taxon>
        <taxon>BOP clade</taxon>
        <taxon>Pooideae</taxon>
        <taxon>Triticodae</taxon>
        <taxon>Triticeae</taxon>
        <taxon>Triticinae</taxon>
        <taxon>Triticum</taxon>
    </lineage>
</organism>
<accession>M8AML1</accession>
<feature type="region of interest" description="Disordered" evidence="4">
    <location>
        <begin position="1"/>
        <end position="42"/>
    </location>
</feature>
<feature type="region of interest" description="Leucine repeat II (LRII)" evidence="3">
    <location>
        <begin position="1034"/>
        <end position="1066"/>
    </location>
</feature>
<dbReference type="EMBL" id="KD033062">
    <property type="protein sequence ID" value="EMS66330.1"/>
    <property type="molecule type" value="Genomic_DNA"/>
</dbReference>
<feature type="region of interest" description="Disordered" evidence="4">
    <location>
        <begin position="136"/>
        <end position="159"/>
    </location>
</feature>
<dbReference type="eggNOG" id="ENOG502QSQ6">
    <property type="taxonomic scope" value="Eukaryota"/>
</dbReference>
<feature type="short sequence motif" description="VHIID" evidence="3">
    <location>
        <begin position="404"/>
        <end position="408"/>
    </location>
</feature>
<gene>
    <name evidence="5" type="ORF">TRIUR3_08696</name>
</gene>
<comment type="caution">
    <text evidence="3">Lacks conserved residue(s) required for the propagation of feature annotation.</text>
</comment>
<dbReference type="Pfam" id="PF03514">
    <property type="entry name" value="GRAS"/>
    <property type="match status" value="2"/>
</dbReference>
<sequence length="1256" mass="140501">MAATPEEFLGQQSFLSRLEPPSPSLFLGLPPTPRGVEDGDSSFDDMALPYISRLLEEDMEDHFFYLYPNHPALLRAQLPFVQILVDVADSASGSTSALSPSSSTSTFDATASTTPSATSPYDAAIQISRPPYAEVLGLASGSPDTQSSALLSGDEEAQNPSSDFVIGNYLLPGDQDMLNLAFLKGMEEARKFLPPNSSLPAMKVDQVVAGVHAGAGLKKKRDTLEPDMGRASKLMMPEQEEDGARELFDEMMFQEHEICMKGVQQLRVAVDSEPGKNRRKKGRPRRDSSDSEMVDLHTLLLNCAQALSTDNRRTASELLKRIRQHSTPKGDAAQRLAHYFAEALDARLAGRGSELYQSLMARRTSVADFLKANQLYMAACCCKKVAFIFANKTICNAVVGKSRLHIVDYGLSQGLQWPGLLRMLAAREGGPPEVKITGIDLPQPGFQGAYHIEETGRRLSNFARVFGVPFKFHGIAAKRETVQPEDLSIDRDEVLVVISLCHFRLLMDENLGLDTPSPRDQVLNNIRKMRPDVFIHGIMNGSYGATYFLTRFREALFNYSAQFDLLDATVPRDNEGRLLLERDIFGRSALNVIACEGSDRVERPETYKQWQLRNHRAGLRQLPLNPDVVRLVLDKVKDNYHKDFVVDEDQRWLLHRKSFAITIVIAITKAATPVFPVFPDLPLMADDDSNCFAVQDHLALPYITQILMEEEDDVDEDSPALLKAQRPFAQILSSSMHASTLMADQGGALAIDVHSPSSPIFKFKGVDEVHSLMLLPDADYSTHMFSIAFLRGMEEANKFLPRNCELTTTGGHDQPKEKSGRGRKDRHGEVEADVSRTSRLVEVGAGEVFDQMLIAHGNETGNSNKKGRKSKTRVVDLHTLLIHCAKAVMDDRRSAGELLKEIKQHASPTGDATQRLAYWFAEGLEARLTGTGSQVYGLLTAECTSTVRHMQAYQLFMSTCCFRKVAFLFANKAIFNAAVGRSRLHIVDYGLHCGFQWPELLRWLASRDGGPPEVRITHIELPLPGVYPEKHMEQIGNRLTDIAQELGVPFKYRAIMAQWQTICVEDLDKEPDEALAVNDQFNFRTLMDESVVIASPNPRDAVLGNISKMKPDVFVQSTVNGSYGTFFLSRFREALFYHSALFDMLDATMPRESKLRLALERDVFGWMVLNAVAYEGEDRVERGETYKHWQIRNQRAGLRQLPLNRETVKMATDMVMGDYHKDFDIDEDHQWLLQGWKGRILYAHSTWVAEGASSHC</sequence>
<feature type="region of interest" description="VHIID" evidence="3">
    <location>
        <begin position="953"/>
        <end position="1018"/>
    </location>
</feature>